<keyword evidence="1" id="KW-0175">Coiled coil</keyword>
<organism evidence="2 3">
    <name type="scientific">Pristionchus mayeri</name>
    <dbReference type="NCBI Taxonomy" id="1317129"/>
    <lineage>
        <taxon>Eukaryota</taxon>
        <taxon>Metazoa</taxon>
        <taxon>Ecdysozoa</taxon>
        <taxon>Nematoda</taxon>
        <taxon>Chromadorea</taxon>
        <taxon>Rhabditida</taxon>
        <taxon>Rhabditina</taxon>
        <taxon>Diplogasteromorpha</taxon>
        <taxon>Diplogasteroidea</taxon>
        <taxon>Neodiplogasteridae</taxon>
        <taxon>Pristionchus</taxon>
    </lineage>
</organism>
<gene>
    <name evidence="2" type="ORF">PMAYCL1PPCAC_11788</name>
</gene>
<keyword evidence="3" id="KW-1185">Reference proteome</keyword>
<name>A0AAN4ZN59_9BILA</name>
<proteinExistence type="predicted"/>
<sequence length="245" mass="28879">VKKEEKKKASVKKIVKMSERKRVADTFAVKRELEAQLREKRERVDSSDLDLDQIKFASNPGSKLKRWDESYFKDLLLPDVHMFKVPDRLTFLRHLSVFHYITASNSSDYGTIVQFFRVIKKCMDKRLDCPPSWEILFRTIKLFCHHIPQKEGAEVIKRMRTLMVDCARMMVKRLGFVRRMREDTNDHMLARAQAMRILMWAEDEICLEALKMAAELKPEEVEPHLQAVVFSYAINKMGKKEELEA</sequence>
<feature type="non-terminal residue" evidence="2">
    <location>
        <position position="245"/>
    </location>
</feature>
<reference evidence="3" key="1">
    <citation type="submission" date="2022-10" db="EMBL/GenBank/DDBJ databases">
        <title>Genome assembly of Pristionchus species.</title>
        <authorList>
            <person name="Yoshida K."/>
            <person name="Sommer R.J."/>
        </authorList>
    </citation>
    <scope>NUCLEOTIDE SEQUENCE [LARGE SCALE GENOMIC DNA]</scope>
    <source>
        <strain evidence="3">RS5460</strain>
    </source>
</reference>
<dbReference type="Proteomes" id="UP001328107">
    <property type="component" value="Unassembled WGS sequence"/>
</dbReference>
<accession>A0AAN4ZN59</accession>
<evidence type="ECO:0000313" key="3">
    <source>
        <dbReference type="Proteomes" id="UP001328107"/>
    </source>
</evidence>
<protein>
    <submittedName>
        <fullName evidence="2">Uncharacterized protein</fullName>
    </submittedName>
</protein>
<dbReference type="Gene3D" id="1.25.50.20">
    <property type="match status" value="1"/>
</dbReference>
<comment type="caution">
    <text evidence="2">The sequence shown here is derived from an EMBL/GenBank/DDBJ whole genome shotgun (WGS) entry which is preliminary data.</text>
</comment>
<dbReference type="EMBL" id="BTRK01000003">
    <property type="protein sequence ID" value="GMR41593.1"/>
    <property type="molecule type" value="Genomic_DNA"/>
</dbReference>
<evidence type="ECO:0000313" key="2">
    <source>
        <dbReference type="EMBL" id="GMR41593.1"/>
    </source>
</evidence>
<evidence type="ECO:0000256" key="1">
    <source>
        <dbReference type="SAM" id="Coils"/>
    </source>
</evidence>
<feature type="coiled-coil region" evidence="1">
    <location>
        <begin position="23"/>
        <end position="50"/>
    </location>
</feature>
<dbReference type="AlphaFoldDB" id="A0AAN4ZN59"/>
<feature type="non-terminal residue" evidence="2">
    <location>
        <position position="1"/>
    </location>
</feature>